<dbReference type="OrthoDB" id="10551378at2759"/>
<name>A0A0C9YNI0_9AGAM</name>
<proteinExistence type="predicted"/>
<keyword evidence="2" id="KW-1185">Reference proteome</keyword>
<dbReference type="AlphaFoldDB" id="A0A0C9YNI0"/>
<dbReference type="EMBL" id="KN833808">
    <property type="protein sequence ID" value="KIK18291.1"/>
    <property type="molecule type" value="Genomic_DNA"/>
</dbReference>
<organism evidence="1 2">
    <name type="scientific">Pisolithus microcarpus 441</name>
    <dbReference type="NCBI Taxonomy" id="765257"/>
    <lineage>
        <taxon>Eukaryota</taxon>
        <taxon>Fungi</taxon>
        <taxon>Dikarya</taxon>
        <taxon>Basidiomycota</taxon>
        <taxon>Agaricomycotina</taxon>
        <taxon>Agaricomycetes</taxon>
        <taxon>Agaricomycetidae</taxon>
        <taxon>Boletales</taxon>
        <taxon>Sclerodermatineae</taxon>
        <taxon>Pisolithaceae</taxon>
        <taxon>Pisolithus</taxon>
    </lineage>
</organism>
<dbReference type="HOGENOM" id="CLU_2868525_0_0_1"/>
<reference evidence="2" key="2">
    <citation type="submission" date="2015-01" db="EMBL/GenBank/DDBJ databases">
        <title>Evolutionary Origins and Diversification of the Mycorrhizal Mutualists.</title>
        <authorList>
            <consortium name="DOE Joint Genome Institute"/>
            <consortium name="Mycorrhizal Genomics Consortium"/>
            <person name="Kohler A."/>
            <person name="Kuo A."/>
            <person name="Nagy L.G."/>
            <person name="Floudas D."/>
            <person name="Copeland A."/>
            <person name="Barry K.W."/>
            <person name="Cichocki N."/>
            <person name="Veneault-Fourrey C."/>
            <person name="LaButti K."/>
            <person name="Lindquist E.A."/>
            <person name="Lipzen A."/>
            <person name="Lundell T."/>
            <person name="Morin E."/>
            <person name="Murat C."/>
            <person name="Riley R."/>
            <person name="Ohm R."/>
            <person name="Sun H."/>
            <person name="Tunlid A."/>
            <person name="Henrissat B."/>
            <person name="Grigoriev I.V."/>
            <person name="Hibbett D.S."/>
            <person name="Martin F."/>
        </authorList>
    </citation>
    <scope>NUCLEOTIDE SEQUENCE [LARGE SCALE GENOMIC DNA]</scope>
    <source>
        <strain evidence="2">441</strain>
    </source>
</reference>
<gene>
    <name evidence="1" type="ORF">PISMIDRAFT_684329</name>
</gene>
<evidence type="ECO:0000313" key="2">
    <source>
        <dbReference type="Proteomes" id="UP000054018"/>
    </source>
</evidence>
<dbReference type="Proteomes" id="UP000054018">
    <property type="component" value="Unassembled WGS sequence"/>
</dbReference>
<accession>A0A0C9YNI0</accession>
<evidence type="ECO:0000313" key="1">
    <source>
        <dbReference type="EMBL" id="KIK18291.1"/>
    </source>
</evidence>
<protein>
    <submittedName>
        <fullName evidence="1">Uncharacterized protein</fullName>
    </submittedName>
</protein>
<sequence>MYLKSRSWCNGRVQQHNSLTLWADHTIAPDTCAGSTTHSHKEHGIQRPDCLWDNSPFFSATIRL</sequence>
<reference evidence="1 2" key="1">
    <citation type="submission" date="2014-04" db="EMBL/GenBank/DDBJ databases">
        <authorList>
            <consortium name="DOE Joint Genome Institute"/>
            <person name="Kuo A."/>
            <person name="Kohler A."/>
            <person name="Costa M.D."/>
            <person name="Nagy L.G."/>
            <person name="Floudas D."/>
            <person name="Copeland A."/>
            <person name="Barry K.W."/>
            <person name="Cichocki N."/>
            <person name="Veneault-Fourrey C."/>
            <person name="LaButti K."/>
            <person name="Lindquist E.A."/>
            <person name="Lipzen A."/>
            <person name="Lundell T."/>
            <person name="Morin E."/>
            <person name="Murat C."/>
            <person name="Sun H."/>
            <person name="Tunlid A."/>
            <person name="Henrissat B."/>
            <person name="Grigoriev I.V."/>
            <person name="Hibbett D.S."/>
            <person name="Martin F."/>
            <person name="Nordberg H.P."/>
            <person name="Cantor M.N."/>
            <person name="Hua S.X."/>
        </authorList>
    </citation>
    <scope>NUCLEOTIDE SEQUENCE [LARGE SCALE GENOMIC DNA]</scope>
    <source>
        <strain evidence="1 2">441</strain>
    </source>
</reference>